<feature type="domain" description="TonB-dependent receptor-like beta-barrel" evidence="11">
    <location>
        <begin position="328"/>
        <end position="743"/>
    </location>
</feature>
<dbReference type="AlphaFoldDB" id="A0A841LAT4"/>
<dbReference type="InterPro" id="IPR036942">
    <property type="entry name" value="Beta-barrel_TonB_sf"/>
</dbReference>
<sequence length="761" mass="81823">MPTIDYRNAAASLAVLAFVLASGSAAAQTQPTQVAAADPAPLNEAEMIVTGTRGVARTVAESPTPIDVISAPELERTGRFGTIAALNLLVPSFNAPQRAGGGTSTIIQTGGLRGLNPDQTLILVNGKRRHKTSLINAVSALYNGAVPVDLDLIPQSAIGRVEVLRDGAAAQYGSDAIAGVINFILKSDREGGQINFSAGQNFDRSDGENYILNANIGTSLGDRGFLDLFLSARQQELSNRAVPISPNINLYRTVNGQRDPREATIDRLVTTQFGNFPVRGFNVGHNLEYDFGGVELYSFGTFSQRRSDLTQTFRAPNNAASLPEVYPNGLRPTLLIQEEDFELAVGLRGQVSGWDWDLSSVYGQNRARQSAYDSINASLGPTSPTEFSVGALRSNEWINSLDFTRSFEVGSGKLQVSTGLQHRRERYAVSEGQLESYQAGNYTYVANGVTIRPAPGAQGASGFTPADAGSLSRNNLSAYVDLAWDPTTRTTISGALRYEHYDDASRDTLIGKITARQELTDWISVRGAVSTGFRAPSVAQQLYASTTGQFRTVNGVLDLLQIKTLPVNSPSAIALGAIPLQPEESTNFSLGVVLTPLAALTITIDGYQIDVRDRITITSTLTGAAVSAILVANGLSPEISGQYYANAIDTRTRGLDIVATYRHNLGSDGEMAWNIGYNYNQTDIRRIADNPSQLQSLGAGFVLFDRRAQSNLTTNLPRTKLLIANFTRIGDWSLNTRVNRFGRFDSFQNATATVGGQPVFG</sequence>
<evidence type="ECO:0000256" key="5">
    <source>
        <dbReference type="ARBA" id="ARBA00023077"/>
    </source>
</evidence>
<accession>A0A841LAT4</accession>
<evidence type="ECO:0000256" key="1">
    <source>
        <dbReference type="ARBA" id="ARBA00004571"/>
    </source>
</evidence>
<organism evidence="13 14">
    <name type="scientific">Polymorphobacter multimanifer</name>
    <dbReference type="NCBI Taxonomy" id="1070431"/>
    <lineage>
        <taxon>Bacteria</taxon>
        <taxon>Pseudomonadati</taxon>
        <taxon>Pseudomonadota</taxon>
        <taxon>Alphaproteobacteria</taxon>
        <taxon>Sphingomonadales</taxon>
        <taxon>Sphingosinicellaceae</taxon>
        <taxon>Polymorphobacter</taxon>
    </lineage>
</organism>
<feature type="domain" description="TonB-dependent receptor plug" evidence="12">
    <location>
        <begin position="59"/>
        <end position="180"/>
    </location>
</feature>
<protein>
    <submittedName>
        <fullName evidence="13">Iron complex outermembrane receptor protein</fullName>
    </submittedName>
</protein>
<keyword evidence="2 8" id="KW-0813">Transport</keyword>
<reference evidence="13 14" key="1">
    <citation type="submission" date="2020-08" db="EMBL/GenBank/DDBJ databases">
        <title>Genomic Encyclopedia of Type Strains, Phase IV (KMG-IV): sequencing the most valuable type-strain genomes for metagenomic binning, comparative biology and taxonomic classification.</title>
        <authorList>
            <person name="Goeker M."/>
        </authorList>
    </citation>
    <scope>NUCLEOTIDE SEQUENCE [LARGE SCALE GENOMIC DNA]</scope>
    <source>
        <strain evidence="13 14">DSM 102189</strain>
    </source>
</reference>
<evidence type="ECO:0000256" key="2">
    <source>
        <dbReference type="ARBA" id="ARBA00022448"/>
    </source>
</evidence>
<evidence type="ECO:0000259" key="12">
    <source>
        <dbReference type="Pfam" id="PF07715"/>
    </source>
</evidence>
<keyword evidence="3 8" id="KW-1134">Transmembrane beta strand</keyword>
<keyword evidence="13" id="KW-0675">Receptor</keyword>
<evidence type="ECO:0000256" key="3">
    <source>
        <dbReference type="ARBA" id="ARBA00022452"/>
    </source>
</evidence>
<proteinExistence type="inferred from homology"/>
<dbReference type="Pfam" id="PF07715">
    <property type="entry name" value="Plug"/>
    <property type="match status" value="1"/>
</dbReference>
<keyword evidence="7 8" id="KW-0998">Cell outer membrane</keyword>
<keyword evidence="6 8" id="KW-0472">Membrane</keyword>
<evidence type="ECO:0000256" key="4">
    <source>
        <dbReference type="ARBA" id="ARBA00022692"/>
    </source>
</evidence>
<dbReference type="EMBL" id="JACIIV010000024">
    <property type="protein sequence ID" value="MBB6228761.1"/>
    <property type="molecule type" value="Genomic_DNA"/>
</dbReference>
<evidence type="ECO:0000259" key="11">
    <source>
        <dbReference type="Pfam" id="PF00593"/>
    </source>
</evidence>
<dbReference type="GO" id="GO:0009279">
    <property type="term" value="C:cell outer membrane"/>
    <property type="evidence" value="ECO:0007669"/>
    <property type="project" value="UniProtKB-SubCell"/>
</dbReference>
<keyword evidence="10" id="KW-0732">Signal</keyword>
<dbReference type="PANTHER" id="PTHR47234">
    <property type="match status" value="1"/>
</dbReference>
<name>A0A841LAT4_9SPHN</name>
<evidence type="ECO:0000256" key="6">
    <source>
        <dbReference type="ARBA" id="ARBA00023136"/>
    </source>
</evidence>
<evidence type="ECO:0000313" key="13">
    <source>
        <dbReference type="EMBL" id="MBB6228761.1"/>
    </source>
</evidence>
<keyword evidence="4 8" id="KW-0812">Transmembrane</keyword>
<gene>
    <name evidence="13" type="ORF">FHS79_002952</name>
</gene>
<evidence type="ECO:0000256" key="7">
    <source>
        <dbReference type="ARBA" id="ARBA00023237"/>
    </source>
</evidence>
<dbReference type="InterPro" id="IPR012910">
    <property type="entry name" value="Plug_dom"/>
</dbReference>
<dbReference type="InterPro" id="IPR037066">
    <property type="entry name" value="Plug_dom_sf"/>
</dbReference>
<comment type="caution">
    <text evidence="13">The sequence shown here is derived from an EMBL/GenBank/DDBJ whole genome shotgun (WGS) entry which is preliminary data.</text>
</comment>
<feature type="signal peptide" evidence="10">
    <location>
        <begin position="1"/>
        <end position="27"/>
    </location>
</feature>
<evidence type="ECO:0000256" key="9">
    <source>
        <dbReference type="RuleBase" id="RU003357"/>
    </source>
</evidence>
<evidence type="ECO:0000256" key="8">
    <source>
        <dbReference type="PROSITE-ProRule" id="PRU01360"/>
    </source>
</evidence>
<evidence type="ECO:0000313" key="14">
    <source>
        <dbReference type="Proteomes" id="UP000538147"/>
    </source>
</evidence>
<dbReference type="SUPFAM" id="SSF56935">
    <property type="entry name" value="Porins"/>
    <property type="match status" value="1"/>
</dbReference>
<comment type="similarity">
    <text evidence="8 9">Belongs to the TonB-dependent receptor family.</text>
</comment>
<dbReference type="Gene3D" id="2.170.130.10">
    <property type="entry name" value="TonB-dependent receptor, plug domain"/>
    <property type="match status" value="1"/>
</dbReference>
<dbReference type="PROSITE" id="PS52016">
    <property type="entry name" value="TONB_DEPENDENT_REC_3"/>
    <property type="match status" value="1"/>
</dbReference>
<dbReference type="InterPro" id="IPR039426">
    <property type="entry name" value="TonB-dep_rcpt-like"/>
</dbReference>
<keyword evidence="5 9" id="KW-0798">TonB box</keyword>
<comment type="subcellular location">
    <subcellularLocation>
        <location evidence="1 8">Cell outer membrane</location>
        <topology evidence="1 8">Multi-pass membrane protein</topology>
    </subcellularLocation>
</comment>
<feature type="chain" id="PRO_5032410073" evidence="10">
    <location>
        <begin position="28"/>
        <end position="761"/>
    </location>
</feature>
<keyword evidence="14" id="KW-1185">Reference proteome</keyword>
<dbReference type="PANTHER" id="PTHR47234:SF3">
    <property type="entry name" value="SECRETIN_TONB SHORT N-TERMINAL DOMAIN-CONTAINING PROTEIN"/>
    <property type="match status" value="1"/>
</dbReference>
<evidence type="ECO:0000256" key="10">
    <source>
        <dbReference type="SAM" id="SignalP"/>
    </source>
</evidence>
<dbReference type="Gene3D" id="2.40.170.20">
    <property type="entry name" value="TonB-dependent receptor, beta-barrel domain"/>
    <property type="match status" value="1"/>
</dbReference>
<dbReference type="Proteomes" id="UP000538147">
    <property type="component" value="Unassembled WGS sequence"/>
</dbReference>
<dbReference type="Pfam" id="PF00593">
    <property type="entry name" value="TonB_dep_Rec_b-barrel"/>
    <property type="match status" value="1"/>
</dbReference>
<dbReference type="RefSeq" id="WP_184201697.1">
    <property type="nucleotide sequence ID" value="NZ_BMOX01000190.1"/>
</dbReference>
<dbReference type="InterPro" id="IPR000531">
    <property type="entry name" value="Beta-barrel_TonB"/>
</dbReference>